<dbReference type="InterPro" id="IPR013087">
    <property type="entry name" value="Znf_C2H2_type"/>
</dbReference>
<evidence type="ECO:0000256" key="1">
    <source>
        <dbReference type="ARBA" id="ARBA00004123"/>
    </source>
</evidence>
<evidence type="ECO:0000256" key="2">
    <source>
        <dbReference type="ARBA" id="ARBA00022723"/>
    </source>
</evidence>
<dbReference type="InParanoid" id="S2J347"/>
<protein>
    <recommendedName>
        <fullName evidence="9">C2H2-type domain-containing protein</fullName>
    </recommendedName>
</protein>
<feature type="region of interest" description="Disordered" evidence="8">
    <location>
        <begin position="1"/>
        <end position="265"/>
    </location>
</feature>
<feature type="compositionally biased region" description="Basic and acidic residues" evidence="8">
    <location>
        <begin position="403"/>
        <end position="423"/>
    </location>
</feature>
<dbReference type="PROSITE" id="PS50157">
    <property type="entry name" value="ZINC_FINGER_C2H2_2"/>
    <property type="match status" value="4"/>
</dbReference>
<keyword evidence="3" id="KW-0677">Repeat</keyword>
<dbReference type="OrthoDB" id="2227221at2759"/>
<feature type="domain" description="C2H2-type" evidence="9">
    <location>
        <begin position="466"/>
        <end position="494"/>
    </location>
</feature>
<feature type="domain" description="C2H2-type" evidence="9">
    <location>
        <begin position="363"/>
        <end position="390"/>
    </location>
</feature>
<evidence type="ECO:0000256" key="4">
    <source>
        <dbReference type="ARBA" id="ARBA00022771"/>
    </source>
</evidence>
<dbReference type="Proteomes" id="UP000014254">
    <property type="component" value="Unassembled WGS sequence"/>
</dbReference>
<dbReference type="InterPro" id="IPR050888">
    <property type="entry name" value="ZnF_C2H2-type_TF"/>
</dbReference>
<evidence type="ECO:0000256" key="8">
    <source>
        <dbReference type="SAM" id="MobiDB-lite"/>
    </source>
</evidence>
<accession>S2J347</accession>
<feature type="region of interest" description="Disordered" evidence="8">
    <location>
        <begin position="399"/>
        <end position="423"/>
    </location>
</feature>
<dbReference type="GO" id="GO:0008270">
    <property type="term" value="F:zinc ion binding"/>
    <property type="evidence" value="ECO:0007669"/>
    <property type="project" value="UniProtKB-KW"/>
</dbReference>
<comment type="subcellular location">
    <subcellularLocation>
        <location evidence="1">Nucleus</location>
    </subcellularLocation>
</comment>
<keyword evidence="6" id="KW-0539">Nucleus</keyword>
<feature type="compositionally biased region" description="Acidic residues" evidence="8">
    <location>
        <begin position="51"/>
        <end position="69"/>
    </location>
</feature>
<evidence type="ECO:0000256" key="3">
    <source>
        <dbReference type="ARBA" id="ARBA00022737"/>
    </source>
</evidence>
<dbReference type="GO" id="GO:0005634">
    <property type="term" value="C:nucleus"/>
    <property type="evidence" value="ECO:0007669"/>
    <property type="project" value="UniProtKB-SubCell"/>
</dbReference>
<keyword evidence="11" id="KW-1185">Reference proteome</keyword>
<evidence type="ECO:0000256" key="6">
    <source>
        <dbReference type="ARBA" id="ARBA00023242"/>
    </source>
</evidence>
<dbReference type="AlphaFoldDB" id="S2J347"/>
<evidence type="ECO:0000313" key="11">
    <source>
        <dbReference type="Proteomes" id="UP000014254"/>
    </source>
</evidence>
<organism evidence="10 11">
    <name type="scientific">Mucor circinelloides f. circinelloides (strain 1006PhL)</name>
    <name type="common">Mucormycosis agent</name>
    <name type="synonym">Calyptromyces circinelloides</name>
    <dbReference type="NCBI Taxonomy" id="1220926"/>
    <lineage>
        <taxon>Eukaryota</taxon>
        <taxon>Fungi</taxon>
        <taxon>Fungi incertae sedis</taxon>
        <taxon>Mucoromycota</taxon>
        <taxon>Mucoromycotina</taxon>
        <taxon>Mucoromycetes</taxon>
        <taxon>Mucorales</taxon>
        <taxon>Mucorineae</taxon>
        <taxon>Mucoraceae</taxon>
        <taxon>Mucor</taxon>
    </lineage>
</organism>
<evidence type="ECO:0000259" key="9">
    <source>
        <dbReference type="PROSITE" id="PS50157"/>
    </source>
</evidence>
<dbReference type="EMBL" id="KE124107">
    <property type="protein sequence ID" value="EPB82582.1"/>
    <property type="molecule type" value="Genomic_DNA"/>
</dbReference>
<feature type="compositionally biased region" description="Acidic residues" evidence="8">
    <location>
        <begin position="246"/>
        <end position="255"/>
    </location>
</feature>
<dbReference type="OMA" id="ANSYRIH"/>
<name>S2J347_MUCC1</name>
<feature type="domain" description="C2H2-type" evidence="9">
    <location>
        <begin position="315"/>
        <end position="339"/>
    </location>
</feature>
<dbReference type="VEuPathDB" id="FungiDB:HMPREF1544_10666"/>
<feature type="compositionally biased region" description="Basic and acidic residues" evidence="8">
    <location>
        <begin position="9"/>
        <end position="20"/>
    </location>
</feature>
<evidence type="ECO:0000313" key="10">
    <source>
        <dbReference type="EMBL" id="EPB82582.1"/>
    </source>
</evidence>
<gene>
    <name evidence="10" type="ORF">HMPREF1544_10666</name>
</gene>
<dbReference type="Gene3D" id="3.30.160.60">
    <property type="entry name" value="Classic Zinc Finger"/>
    <property type="match status" value="2"/>
</dbReference>
<evidence type="ECO:0000256" key="7">
    <source>
        <dbReference type="PROSITE-ProRule" id="PRU00042"/>
    </source>
</evidence>
<evidence type="ECO:0000256" key="5">
    <source>
        <dbReference type="ARBA" id="ARBA00022833"/>
    </source>
</evidence>
<keyword evidence="5" id="KW-0862">Zinc</keyword>
<feature type="compositionally biased region" description="Basic and acidic residues" evidence="8">
    <location>
        <begin position="147"/>
        <end position="163"/>
    </location>
</feature>
<sequence length="704" mass="80734">MVSVASEMVKSEHPDVKIEPDLSQAHAVTKLKRAQNETEQPLTKRRIIDWPSDEAESSPDTQQQDDELEQMSQSMSRVEMDNKEDQDMSCPSSPVMASLALGNVPFISEMTPDRPHQTPFEETPEAEERPDETHSLFASTPPAAPKEVSKPDIQEEPKVRKITDFFSVGRFDPNKFFTPPEPPAPEVKTEPDVGQSPSRPVQKKTSKPKSPASRKKKKCLKPTVTALVTTQTKPTKSRRLIKPDPEEASDNDMMSEGEGQSTGGGTTIIDDDDERHFVRSSPPAAPQTKMSMSQIKTLLKRIEEGTEPDLFDPKYRCQACPRVFDRQKTFHNHMHSKHSINLEERKFIVLTYGPKPNITDESLFCTQCQKQYQSKDRFQHHNELHHGFERMKLSLVAHKRRKGQDVSEQEHEDVEAQEKMDTLEQNEKKNKQATLKDLENHRNMGHCQAAILNHRGPPPDVNDPDFYCSVCTISYSNRGSYHFHLRAVHKMNFPFAASTASVRKAYKGPPPDIHHPKNYCCVCDIYYSQKLVYTYHLRNVHNIDIPFEKSPGIRIAVDDIKDESRRPDKTDPDYFCAYCNRGYTQRSSYLIHLNKMHFIDIPQRRPGAMKPRPPLEPGISPDVFDPNNYCCVCDVKFAHANSYRIHIKKYHGLGDALEAITLKRRNKRSRYYHNRVITNAGYHEERAKSKQKSLDFFRPSSSNE</sequence>
<feature type="domain" description="C2H2-type" evidence="9">
    <location>
        <begin position="574"/>
        <end position="602"/>
    </location>
</feature>
<dbReference type="PANTHER" id="PTHR24406">
    <property type="entry name" value="TRANSCRIPTIONAL REPRESSOR CTCFL-RELATED"/>
    <property type="match status" value="1"/>
</dbReference>
<keyword evidence="2" id="KW-0479">Metal-binding</keyword>
<dbReference type="PROSITE" id="PS00028">
    <property type="entry name" value="ZINC_FINGER_C2H2_1"/>
    <property type="match status" value="6"/>
</dbReference>
<feature type="compositionally biased region" description="Basic residues" evidence="8">
    <location>
        <begin position="201"/>
        <end position="220"/>
    </location>
</feature>
<reference evidence="11" key="1">
    <citation type="submission" date="2013-05" db="EMBL/GenBank/DDBJ databases">
        <title>The Genome sequence of Mucor circinelloides f. circinelloides 1006PhL.</title>
        <authorList>
            <consortium name="The Broad Institute Genomics Platform"/>
            <person name="Cuomo C."/>
            <person name="Earl A."/>
            <person name="Findley K."/>
            <person name="Lee S.C."/>
            <person name="Walker B."/>
            <person name="Young S."/>
            <person name="Zeng Q."/>
            <person name="Gargeya S."/>
            <person name="Fitzgerald M."/>
            <person name="Haas B."/>
            <person name="Abouelleil A."/>
            <person name="Allen A.W."/>
            <person name="Alvarado L."/>
            <person name="Arachchi H.M."/>
            <person name="Berlin A.M."/>
            <person name="Chapman S.B."/>
            <person name="Gainer-Dewar J."/>
            <person name="Goldberg J."/>
            <person name="Griggs A."/>
            <person name="Gujja S."/>
            <person name="Hansen M."/>
            <person name="Howarth C."/>
            <person name="Imamovic A."/>
            <person name="Ireland A."/>
            <person name="Larimer J."/>
            <person name="McCowan C."/>
            <person name="Murphy C."/>
            <person name="Pearson M."/>
            <person name="Poon T.W."/>
            <person name="Priest M."/>
            <person name="Roberts A."/>
            <person name="Saif S."/>
            <person name="Shea T."/>
            <person name="Sisk P."/>
            <person name="Sykes S."/>
            <person name="Wortman J."/>
            <person name="Nusbaum C."/>
            <person name="Birren B."/>
        </authorList>
    </citation>
    <scope>NUCLEOTIDE SEQUENCE [LARGE SCALE GENOMIC DNA]</scope>
    <source>
        <strain evidence="11">1006PhL</strain>
    </source>
</reference>
<dbReference type="STRING" id="1220926.S2J347"/>
<keyword evidence="4 7" id="KW-0863">Zinc-finger</keyword>
<proteinExistence type="predicted"/>
<dbReference type="SMART" id="SM00355">
    <property type="entry name" value="ZnF_C2H2"/>
    <property type="match status" value="6"/>
</dbReference>